<accession>A0A8K0TPL3</accession>
<sequence length="351" mass="36980">METNIPPLPLLTLPKSVELGCRPSCKSSLSSQRRRSRHPPTPPSLPPSPGLISLWLWTALRMDSALALSHLAEALPNAWIIDALTGWPGWRVLGAILDGDLTDSCLSTLIRAAPVAPTVRATVPSHFACCQASSSAFLLHTSSDSLLPTYTTSLPVGPKPRRPGLGGPAGTLRALVFGSSPTTHDHLSSLEVPVASAPSLTPHLHGPLLDDLAPPVPPPTYPTSQQIPSAACTPRTPPTGSRRPSSDTVSAGGSLYLLARAAYAATKVPAMASCGRRSLTSLVSVVPAVHLPAMLAVPSCVAASRPLPTLPGLLRCAAPYLPSSHPSWPLILFPPPHPLLQLRHPFRRNRH</sequence>
<proteinExistence type="predicted"/>
<organism evidence="2 3">
    <name type="scientific">Plectosphaerella cucumerina</name>
    <dbReference type="NCBI Taxonomy" id="40658"/>
    <lineage>
        <taxon>Eukaryota</taxon>
        <taxon>Fungi</taxon>
        <taxon>Dikarya</taxon>
        <taxon>Ascomycota</taxon>
        <taxon>Pezizomycotina</taxon>
        <taxon>Sordariomycetes</taxon>
        <taxon>Hypocreomycetidae</taxon>
        <taxon>Glomerellales</taxon>
        <taxon>Plectosphaerellaceae</taxon>
        <taxon>Plectosphaerella</taxon>
    </lineage>
</organism>
<gene>
    <name evidence="2" type="ORF">B0T11DRAFT_12258</name>
</gene>
<name>A0A8K0TPL3_9PEZI</name>
<comment type="caution">
    <text evidence="2">The sequence shown here is derived from an EMBL/GenBank/DDBJ whole genome shotgun (WGS) entry which is preliminary data.</text>
</comment>
<reference evidence="2" key="1">
    <citation type="journal article" date="2021" name="Nat. Commun.">
        <title>Genetic determinants of endophytism in the Arabidopsis root mycobiome.</title>
        <authorList>
            <person name="Mesny F."/>
            <person name="Miyauchi S."/>
            <person name="Thiergart T."/>
            <person name="Pickel B."/>
            <person name="Atanasova L."/>
            <person name="Karlsson M."/>
            <person name="Huettel B."/>
            <person name="Barry K.W."/>
            <person name="Haridas S."/>
            <person name="Chen C."/>
            <person name="Bauer D."/>
            <person name="Andreopoulos W."/>
            <person name="Pangilinan J."/>
            <person name="LaButti K."/>
            <person name="Riley R."/>
            <person name="Lipzen A."/>
            <person name="Clum A."/>
            <person name="Drula E."/>
            <person name="Henrissat B."/>
            <person name="Kohler A."/>
            <person name="Grigoriev I.V."/>
            <person name="Martin F.M."/>
            <person name="Hacquard S."/>
        </authorList>
    </citation>
    <scope>NUCLEOTIDE SEQUENCE</scope>
    <source>
        <strain evidence="2">MPI-CAGE-AT-0016</strain>
    </source>
</reference>
<protein>
    <submittedName>
        <fullName evidence="2">Uncharacterized protein</fullName>
    </submittedName>
</protein>
<dbReference type="EMBL" id="JAGPXD010000001">
    <property type="protein sequence ID" value="KAH7375715.1"/>
    <property type="molecule type" value="Genomic_DNA"/>
</dbReference>
<keyword evidence="3" id="KW-1185">Reference proteome</keyword>
<dbReference type="Proteomes" id="UP000813385">
    <property type="component" value="Unassembled WGS sequence"/>
</dbReference>
<feature type="region of interest" description="Disordered" evidence="1">
    <location>
        <begin position="203"/>
        <end position="249"/>
    </location>
</feature>
<evidence type="ECO:0000313" key="3">
    <source>
        <dbReference type="Proteomes" id="UP000813385"/>
    </source>
</evidence>
<feature type="region of interest" description="Disordered" evidence="1">
    <location>
        <begin position="24"/>
        <end position="46"/>
    </location>
</feature>
<dbReference type="AlphaFoldDB" id="A0A8K0TPL3"/>
<evidence type="ECO:0000256" key="1">
    <source>
        <dbReference type="SAM" id="MobiDB-lite"/>
    </source>
</evidence>
<evidence type="ECO:0000313" key="2">
    <source>
        <dbReference type="EMBL" id="KAH7375715.1"/>
    </source>
</evidence>